<comment type="pathway">
    <text evidence="1 7">Cell wall biogenesis; peptidoglycan biosynthesis.</text>
</comment>
<dbReference type="Pfam" id="PF01471">
    <property type="entry name" value="PG_binding_1"/>
    <property type="match status" value="1"/>
</dbReference>
<evidence type="ECO:0000256" key="7">
    <source>
        <dbReference type="PROSITE-ProRule" id="PRU01373"/>
    </source>
</evidence>
<dbReference type="PANTHER" id="PTHR41533:SF1">
    <property type="entry name" value="L,D-TRANSPEPTIDASE YCBB-RELATED"/>
    <property type="match status" value="1"/>
</dbReference>
<dbReference type="GO" id="GO:0016740">
    <property type="term" value="F:transferase activity"/>
    <property type="evidence" value="ECO:0007669"/>
    <property type="project" value="UniProtKB-KW"/>
</dbReference>
<sequence length="504" mass="58012">MSGTVLAMPENSAGPEKSTLPLQFPTLVEHIYLQNDRQPLWLDFELAAQLHMQIDILRLADFSPLFNEQVDRLQNYYEDGELTSFDWLATDTLLLYISYVKEISKHGKSWLFNSPQEGGLPRPSTTEVKNLLEAIKTGRLSDYIQALAPPMMSEKGFDDVYIDLLVKSQFEPEPYQQEGLKKAGENLSPSDRAILVARLAISDVYLTMPLRLISYYDADLQNAIERFQALHGLEVDGIIGPDTVKWLNVTTDQRLKMLALNAERSRLWPKQREALVVVNVPSFELTYWQGGEAIFESKVVVGRTSRKTPLLETNMDSLILNPTWNVPWTIMVKDILPKAKVNPMYIFSQQFDVIESWKKKDLVDPTLIDWKSVEPKEFPYRLRQQAGDKNALGRYKFNTPNRRAIFLHDTPSKHLFESRNRAFSSGCVRVQNADVFAKVLLDSLGQDTQEELTEREEPDLPNTAIAFKQRIPVHIIYQTVWLQDGQAHFRDDVYNYDFDDFTQE</sequence>
<name>A0A9X1W9U8_9VIBR</name>
<keyword evidence="4 7" id="KW-0133">Cell shape</keyword>
<dbReference type="SUPFAM" id="SSF141523">
    <property type="entry name" value="L,D-transpeptidase catalytic domain-like"/>
    <property type="match status" value="1"/>
</dbReference>
<dbReference type="Pfam" id="PF03734">
    <property type="entry name" value="YkuD"/>
    <property type="match status" value="1"/>
</dbReference>
<dbReference type="GO" id="GO:0071555">
    <property type="term" value="P:cell wall organization"/>
    <property type="evidence" value="ECO:0007669"/>
    <property type="project" value="UniProtKB-UniRule"/>
</dbReference>
<comment type="caution">
    <text evidence="9">The sequence shown here is derived from an EMBL/GenBank/DDBJ whole genome shotgun (WGS) entry which is preliminary data.</text>
</comment>
<dbReference type="PROSITE" id="PS52029">
    <property type="entry name" value="LD_TPASE"/>
    <property type="match status" value="1"/>
</dbReference>
<dbReference type="GO" id="GO:0009252">
    <property type="term" value="P:peptidoglycan biosynthetic process"/>
    <property type="evidence" value="ECO:0007669"/>
    <property type="project" value="UniProtKB-KW"/>
</dbReference>
<dbReference type="InterPro" id="IPR052905">
    <property type="entry name" value="LD-transpeptidase_YkuD-like"/>
</dbReference>
<dbReference type="CDD" id="cd16913">
    <property type="entry name" value="YkuD_like"/>
    <property type="match status" value="1"/>
</dbReference>
<dbReference type="SUPFAM" id="SSF47090">
    <property type="entry name" value="PGBD-like"/>
    <property type="match status" value="1"/>
</dbReference>
<feature type="domain" description="L,D-TPase catalytic" evidence="8">
    <location>
        <begin position="274"/>
        <end position="453"/>
    </location>
</feature>
<protein>
    <submittedName>
        <fullName evidence="9">L,D-transpeptidase family protein</fullName>
    </submittedName>
</protein>
<evidence type="ECO:0000256" key="2">
    <source>
        <dbReference type="ARBA" id="ARBA00005992"/>
    </source>
</evidence>
<evidence type="ECO:0000256" key="1">
    <source>
        <dbReference type="ARBA" id="ARBA00004752"/>
    </source>
</evidence>
<dbReference type="EMBL" id="JAJNNZ010000001">
    <property type="protein sequence ID" value="MCJ2375263.1"/>
    <property type="molecule type" value="Genomic_DNA"/>
</dbReference>
<dbReference type="AlphaFoldDB" id="A0A9X1W9U8"/>
<feature type="active site" description="Nucleophile" evidence="7">
    <location>
        <position position="427"/>
    </location>
</feature>
<dbReference type="InterPro" id="IPR036366">
    <property type="entry name" value="PGBDSf"/>
</dbReference>
<dbReference type="InterPro" id="IPR045380">
    <property type="entry name" value="LD_TPept_scaffold_dom"/>
</dbReference>
<dbReference type="GO" id="GO:0004180">
    <property type="term" value="F:carboxypeptidase activity"/>
    <property type="evidence" value="ECO:0007669"/>
    <property type="project" value="UniProtKB-ARBA"/>
</dbReference>
<dbReference type="InterPro" id="IPR002477">
    <property type="entry name" value="Peptidoglycan-bd-like"/>
</dbReference>
<evidence type="ECO:0000256" key="4">
    <source>
        <dbReference type="ARBA" id="ARBA00022960"/>
    </source>
</evidence>
<dbReference type="PANTHER" id="PTHR41533">
    <property type="entry name" value="L,D-TRANSPEPTIDASE HI_1667-RELATED"/>
    <property type="match status" value="1"/>
</dbReference>
<accession>A0A9X1W9U8</accession>
<dbReference type="InterPro" id="IPR005490">
    <property type="entry name" value="LD_TPept_cat_dom"/>
</dbReference>
<dbReference type="Gene3D" id="2.40.440.10">
    <property type="entry name" value="L,D-transpeptidase catalytic domain-like"/>
    <property type="match status" value="1"/>
</dbReference>
<evidence type="ECO:0000259" key="8">
    <source>
        <dbReference type="PROSITE" id="PS52029"/>
    </source>
</evidence>
<dbReference type="Gene3D" id="1.10.101.10">
    <property type="entry name" value="PGBD-like superfamily/PGBD"/>
    <property type="match status" value="1"/>
</dbReference>
<dbReference type="InterPro" id="IPR036365">
    <property type="entry name" value="PGBD-like_sf"/>
</dbReference>
<evidence type="ECO:0000256" key="5">
    <source>
        <dbReference type="ARBA" id="ARBA00022984"/>
    </source>
</evidence>
<keyword evidence="5 7" id="KW-0573">Peptidoglycan synthesis</keyword>
<proteinExistence type="inferred from homology"/>
<keyword evidence="6 7" id="KW-0961">Cell wall biogenesis/degradation</keyword>
<dbReference type="GO" id="GO:0008360">
    <property type="term" value="P:regulation of cell shape"/>
    <property type="evidence" value="ECO:0007669"/>
    <property type="project" value="UniProtKB-UniRule"/>
</dbReference>
<dbReference type="RefSeq" id="WP_244354091.1">
    <property type="nucleotide sequence ID" value="NZ_JAJNNZ010000001.1"/>
</dbReference>
<dbReference type="Pfam" id="PF20142">
    <property type="entry name" value="Scaffold"/>
    <property type="match status" value="1"/>
</dbReference>
<keyword evidence="3" id="KW-0808">Transferase</keyword>
<reference evidence="9" key="1">
    <citation type="submission" date="2021-11" db="EMBL/GenBank/DDBJ databases">
        <title>Vibrio ZSDE26 sp. nov. and Vibrio ZSDZ34 sp. nov., isolated from coastal seawater in Qingdao.</title>
        <authorList>
            <person name="Zhang P."/>
        </authorList>
    </citation>
    <scope>NUCLEOTIDE SEQUENCE</scope>
    <source>
        <strain evidence="9">ZSDZ34</strain>
    </source>
</reference>
<evidence type="ECO:0000256" key="6">
    <source>
        <dbReference type="ARBA" id="ARBA00023316"/>
    </source>
</evidence>
<dbReference type="Proteomes" id="UP001139488">
    <property type="component" value="Unassembled WGS sequence"/>
</dbReference>
<feature type="active site" description="Proton donor/acceptor" evidence="7">
    <location>
        <position position="408"/>
    </location>
</feature>
<keyword evidence="10" id="KW-1185">Reference proteome</keyword>
<dbReference type="InterPro" id="IPR038063">
    <property type="entry name" value="Transpep_catalytic_dom"/>
</dbReference>
<evidence type="ECO:0000256" key="3">
    <source>
        <dbReference type="ARBA" id="ARBA00022679"/>
    </source>
</evidence>
<gene>
    <name evidence="9" type="ORF">LNL84_00265</name>
</gene>
<evidence type="ECO:0000313" key="9">
    <source>
        <dbReference type="EMBL" id="MCJ2375263.1"/>
    </source>
</evidence>
<evidence type="ECO:0000313" key="10">
    <source>
        <dbReference type="Proteomes" id="UP001139488"/>
    </source>
</evidence>
<organism evidence="9 10">
    <name type="scientific">Vibrio gelatinilyticus</name>
    <dbReference type="NCBI Taxonomy" id="2893468"/>
    <lineage>
        <taxon>Bacteria</taxon>
        <taxon>Pseudomonadati</taxon>
        <taxon>Pseudomonadota</taxon>
        <taxon>Gammaproteobacteria</taxon>
        <taxon>Vibrionales</taxon>
        <taxon>Vibrionaceae</taxon>
        <taxon>Vibrio</taxon>
    </lineage>
</organism>
<comment type="similarity">
    <text evidence="2">Belongs to the YkuD family.</text>
</comment>